<dbReference type="AlphaFoldDB" id="A0A2G7G0F5"/>
<dbReference type="STRING" id="656916.A0A2G7G0F5"/>
<dbReference type="SUPFAM" id="SSF57701">
    <property type="entry name" value="Zn2/Cys6 DNA-binding domain"/>
    <property type="match status" value="1"/>
</dbReference>
<keyword evidence="4" id="KW-0539">Nucleus</keyword>
<feature type="domain" description="Zn(2)-C6 fungal-type" evidence="5">
    <location>
        <begin position="10"/>
        <end position="38"/>
    </location>
</feature>
<evidence type="ECO:0000256" key="3">
    <source>
        <dbReference type="ARBA" id="ARBA00023163"/>
    </source>
</evidence>
<keyword evidence="2" id="KW-0238">DNA-binding</keyword>
<dbReference type="GO" id="GO:0008270">
    <property type="term" value="F:zinc ion binding"/>
    <property type="evidence" value="ECO:0007669"/>
    <property type="project" value="InterPro"/>
</dbReference>
<evidence type="ECO:0000313" key="6">
    <source>
        <dbReference type="EMBL" id="PIG86308.1"/>
    </source>
</evidence>
<dbReference type="InterPro" id="IPR036864">
    <property type="entry name" value="Zn2-C6_fun-type_DNA-bd_sf"/>
</dbReference>
<dbReference type="GO" id="GO:0000981">
    <property type="term" value="F:DNA-binding transcription factor activity, RNA polymerase II-specific"/>
    <property type="evidence" value="ECO:0007669"/>
    <property type="project" value="InterPro"/>
</dbReference>
<evidence type="ECO:0000256" key="2">
    <source>
        <dbReference type="ARBA" id="ARBA00023125"/>
    </source>
</evidence>
<evidence type="ECO:0000256" key="1">
    <source>
        <dbReference type="ARBA" id="ARBA00023015"/>
    </source>
</evidence>
<dbReference type="Pfam" id="PF11951">
    <property type="entry name" value="Fungal_trans_2"/>
    <property type="match status" value="1"/>
</dbReference>
<proteinExistence type="predicted"/>
<dbReference type="PROSITE" id="PS00463">
    <property type="entry name" value="ZN2_CY6_FUNGAL_1"/>
    <property type="match status" value="1"/>
</dbReference>
<dbReference type="InterPro" id="IPR021858">
    <property type="entry name" value="Fun_TF"/>
</dbReference>
<comment type="caution">
    <text evidence="6">The sequence shown here is derived from an EMBL/GenBank/DDBJ whole genome shotgun (WGS) entry which is preliminary data.</text>
</comment>
<evidence type="ECO:0000256" key="4">
    <source>
        <dbReference type="ARBA" id="ARBA00023242"/>
    </source>
</evidence>
<dbReference type="GO" id="GO:0003677">
    <property type="term" value="F:DNA binding"/>
    <property type="evidence" value="ECO:0007669"/>
    <property type="project" value="UniProtKB-KW"/>
</dbReference>
<dbReference type="CDD" id="cd00067">
    <property type="entry name" value="GAL4"/>
    <property type="match status" value="1"/>
</dbReference>
<dbReference type="GO" id="GO:0009893">
    <property type="term" value="P:positive regulation of metabolic process"/>
    <property type="evidence" value="ECO:0007669"/>
    <property type="project" value="UniProtKB-ARBA"/>
</dbReference>
<sequence length="493" mass="54631">MVYRGKPSPGCALCRKRRLKCDQRQPSCSQCSRINQECPGYQDPRALRVYDQTTAVTTKALARAAITRKSPSEESSKTPPLICLPAPIQEQAMSHIFKYYVGTRQNPGVLPYLPDLIHTDPSEALQATIKAIGLACMSRIYHVPELRRSAGEEYSKALRATNANLQDAVSTTSDSTLGAVVTLMGEQIISGHKSQMMEAWLNHAQGAIKLLELRGVKQFESAAGLGLFNSARLQIVMMNIFFRTNCHRSPTIAALSNHARTFGDTDSQAIDDFYDILITFNDLSMTIKEAYKNDGFRGNIAPLIGQALRLDANLVSWASSLGLAWQFTVARNSPSFSSGDIHIRSYDDEYHVYPSINVAVLWNHYRQARIVLHEMIQTMCLNVSEQQAMSKSQQIMLKSSTINKHLVKDVCSSVSHFFTSGESGFGGVARLPWPLFVAADCTDISPHRKNWIAQILDIIATSAGVQQARILSHFIKEGRHGFNLIPGKSKGVR</sequence>
<keyword evidence="3" id="KW-0804">Transcription</keyword>
<dbReference type="InterPro" id="IPR001138">
    <property type="entry name" value="Zn2Cys6_DnaBD"/>
</dbReference>
<dbReference type="Proteomes" id="UP000231358">
    <property type="component" value="Unassembled WGS sequence"/>
</dbReference>
<accession>A0A2G7G0F5</accession>
<protein>
    <recommendedName>
        <fullName evidence="5">Zn(2)-C6 fungal-type domain-containing protein</fullName>
    </recommendedName>
</protein>
<dbReference type="Gene3D" id="4.10.240.10">
    <property type="entry name" value="Zn(2)-C6 fungal-type DNA-binding domain"/>
    <property type="match status" value="1"/>
</dbReference>
<gene>
    <name evidence="6" type="ORF">AARAC_004555</name>
</gene>
<name>A0A2G7G0F5_9EURO</name>
<keyword evidence="7" id="KW-1185">Reference proteome</keyword>
<dbReference type="EMBL" id="NEXV01000263">
    <property type="protein sequence ID" value="PIG86308.1"/>
    <property type="molecule type" value="Genomic_DNA"/>
</dbReference>
<dbReference type="PROSITE" id="PS50048">
    <property type="entry name" value="ZN2_CY6_FUNGAL_2"/>
    <property type="match status" value="1"/>
</dbReference>
<evidence type="ECO:0000259" key="5">
    <source>
        <dbReference type="PROSITE" id="PS50048"/>
    </source>
</evidence>
<dbReference type="Pfam" id="PF00172">
    <property type="entry name" value="Zn_clus"/>
    <property type="match status" value="1"/>
</dbReference>
<reference evidence="6 7" key="1">
    <citation type="submission" date="2017-05" db="EMBL/GenBank/DDBJ databases">
        <title>Genome sequence for an aflatoxigenic pathogen of Argentinian peanut, Aspergillus arachidicola.</title>
        <authorList>
            <person name="Moore G."/>
            <person name="Beltz S.B."/>
            <person name="Mack B.M."/>
        </authorList>
    </citation>
    <scope>NUCLEOTIDE SEQUENCE [LARGE SCALE GENOMIC DNA]</scope>
    <source>
        <strain evidence="6 7">CBS 117610</strain>
    </source>
</reference>
<dbReference type="SMART" id="SM00066">
    <property type="entry name" value="GAL4"/>
    <property type="match status" value="1"/>
</dbReference>
<keyword evidence="1" id="KW-0805">Transcription regulation</keyword>
<evidence type="ECO:0000313" key="7">
    <source>
        <dbReference type="Proteomes" id="UP000231358"/>
    </source>
</evidence>
<dbReference type="PANTHER" id="PTHR38791">
    <property type="entry name" value="ZN(II)2CYS6 TRANSCRIPTION FACTOR (EUROFUNG)-RELATED-RELATED"/>
    <property type="match status" value="1"/>
</dbReference>
<organism evidence="6 7">
    <name type="scientific">Aspergillus arachidicola</name>
    <dbReference type="NCBI Taxonomy" id="656916"/>
    <lineage>
        <taxon>Eukaryota</taxon>
        <taxon>Fungi</taxon>
        <taxon>Dikarya</taxon>
        <taxon>Ascomycota</taxon>
        <taxon>Pezizomycotina</taxon>
        <taxon>Eurotiomycetes</taxon>
        <taxon>Eurotiomycetidae</taxon>
        <taxon>Eurotiales</taxon>
        <taxon>Aspergillaceae</taxon>
        <taxon>Aspergillus</taxon>
        <taxon>Aspergillus subgen. Circumdati</taxon>
    </lineage>
</organism>
<dbReference type="InterPro" id="IPR053175">
    <property type="entry name" value="DHMBA_Reg_Transcription_Factor"/>
</dbReference>